<evidence type="ECO:0000313" key="5">
    <source>
        <dbReference type="Proteomes" id="UP000285530"/>
    </source>
</evidence>
<evidence type="ECO:0000313" key="4">
    <source>
        <dbReference type="EMBL" id="RJL06706.1"/>
    </source>
</evidence>
<dbReference type="Pfam" id="PF00990">
    <property type="entry name" value="GGDEF"/>
    <property type="match status" value="1"/>
</dbReference>
<dbReference type="PANTHER" id="PTHR45138">
    <property type="entry name" value="REGULATORY COMPONENTS OF SENSORY TRANSDUCTION SYSTEM"/>
    <property type="match status" value="1"/>
</dbReference>
<sequence>MPEARLDPRALQDLLPMHLWLDDAGRVLSVGRTLAKLVPGVAGDAGGAPDRHLAQHLACARPGQGPCSLAAIRAAVDRHLRLFLRVVATPDVVLRGHGVRMGDGTMLVNLGFGIGLHRAIRAADLTDDDFAPSELAMELLFLHEANRAVLTELSRFNDQLAQSREVALQQAQTDPLTGLFNRRGLEIALDRALRSPMDRPETCPLPFALIHLDLDHFKQVNDSLGHQAGDDLLRAVGAVLRSQIRKADTAARIGGDEFVMIVKGMTSRAGLEQLTQRIIRAVGDLSPPELGVLKVSASLGVVIWAPGGTTDPIALLALADAELYRAKEAGRGCARIA</sequence>
<accession>A0A419A198</accession>
<name>A0A419A198_9RHOB</name>
<dbReference type="InterPro" id="IPR000160">
    <property type="entry name" value="GGDEF_dom"/>
</dbReference>
<dbReference type="Gene3D" id="3.30.450.260">
    <property type="entry name" value="Haem NO binding associated domain"/>
    <property type="match status" value="1"/>
</dbReference>
<evidence type="ECO:0000256" key="2">
    <source>
        <dbReference type="ARBA" id="ARBA00034247"/>
    </source>
</evidence>
<gene>
    <name evidence="4" type="ORF">D3P06_02610</name>
</gene>
<dbReference type="SMART" id="SM00267">
    <property type="entry name" value="GGDEF"/>
    <property type="match status" value="1"/>
</dbReference>
<keyword evidence="5" id="KW-1185">Reference proteome</keyword>
<dbReference type="InterPro" id="IPR042463">
    <property type="entry name" value="HNOB_dom_associated_sf"/>
</dbReference>
<dbReference type="OrthoDB" id="9812260at2"/>
<dbReference type="GO" id="GO:0052621">
    <property type="term" value="F:diguanylate cyclase activity"/>
    <property type="evidence" value="ECO:0007669"/>
    <property type="project" value="UniProtKB-EC"/>
</dbReference>
<dbReference type="RefSeq" id="WP_119885059.1">
    <property type="nucleotide sequence ID" value="NZ_CP067169.1"/>
</dbReference>
<evidence type="ECO:0000259" key="3">
    <source>
        <dbReference type="PROSITE" id="PS50887"/>
    </source>
</evidence>
<comment type="caution">
    <text evidence="4">The sequence shown here is derived from an EMBL/GenBank/DDBJ whole genome shotgun (WGS) entry which is preliminary data.</text>
</comment>
<feature type="domain" description="GGDEF" evidence="3">
    <location>
        <begin position="205"/>
        <end position="337"/>
    </location>
</feature>
<protein>
    <recommendedName>
        <fullName evidence="1">diguanylate cyclase</fullName>
        <ecNumber evidence="1">2.7.7.65</ecNumber>
    </recommendedName>
</protein>
<dbReference type="InterPro" id="IPR029787">
    <property type="entry name" value="Nucleotide_cyclase"/>
</dbReference>
<dbReference type="CDD" id="cd01949">
    <property type="entry name" value="GGDEF"/>
    <property type="match status" value="1"/>
</dbReference>
<reference evidence="4 5" key="1">
    <citation type="submission" date="2018-09" db="EMBL/GenBank/DDBJ databases">
        <title>Paracoccus onubensis nov. sp. a moderate halophilic bacterium isolated from Gruta de las Maravillas (Aracena, Spain).</title>
        <authorList>
            <person name="Jurado V."/>
            <person name="Gutierrez-Patricio S."/>
            <person name="Gonzalez-Pimentel J.L."/>
            <person name="Laiz L."/>
            <person name="Saiz-Jimenez C."/>
        </authorList>
    </citation>
    <scope>NUCLEOTIDE SEQUENCE [LARGE SCALE GENOMIC DNA]</scope>
    <source>
        <strain evidence="4 5">DSM 19484</strain>
    </source>
</reference>
<dbReference type="Gene3D" id="3.30.70.270">
    <property type="match status" value="1"/>
</dbReference>
<dbReference type="EC" id="2.7.7.65" evidence="1"/>
<dbReference type="InterPro" id="IPR043128">
    <property type="entry name" value="Rev_trsase/Diguanyl_cyclase"/>
</dbReference>
<dbReference type="EMBL" id="QZEV01000006">
    <property type="protein sequence ID" value="RJL06706.1"/>
    <property type="molecule type" value="Genomic_DNA"/>
</dbReference>
<dbReference type="InterPro" id="IPR050469">
    <property type="entry name" value="Diguanylate_Cyclase"/>
</dbReference>
<comment type="catalytic activity">
    <reaction evidence="2">
        <text>2 GTP = 3',3'-c-di-GMP + 2 diphosphate</text>
        <dbReference type="Rhea" id="RHEA:24898"/>
        <dbReference type="ChEBI" id="CHEBI:33019"/>
        <dbReference type="ChEBI" id="CHEBI:37565"/>
        <dbReference type="ChEBI" id="CHEBI:58805"/>
        <dbReference type="EC" id="2.7.7.65"/>
    </reaction>
</comment>
<evidence type="ECO:0000256" key="1">
    <source>
        <dbReference type="ARBA" id="ARBA00012528"/>
    </source>
</evidence>
<dbReference type="SUPFAM" id="SSF55073">
    <property type="entry name" value="Nucleotide cyclase"/>
    <property type="match status" value="1"/>
</dbReference>
<dbReference type="PROSITE" id="PS50887">
    <property type="entry name" value="GGDEF"/>
    <property type="match status" value="1"/>
</dbReference>
<proteinExistence type="predicted"/>
<organism evidence="4 5">
    <name type="scientific">Paracoccus aestuarii</name>
    <dbReference type="NCBI Taxonomy" id="453842"/>
    <lineage>
        <taxon>Bacteria</taxon>
        <taxon>Pseudomonadati</taxon>
        <taxon>Pseudomonadota</taxon>
        <taxon>Alphaproteobacteria</taxon>
        <taxon>Rhodobacterales</taxon>
        <taxon>Paracoccaceae</taxon>
        <taxon>Paracoccus</taxon>
    </lineage>
</organism>
<dbReference type="Proteomes" id="UP000285530">
    <property type="component" value="Unassembled WGS sequence"/>
</dbReference>
<dbReference type="PANTHER" id="PTHR45138:SF9">
    <property type="entry name" value="DIGUANYLATE CYCLASE DGCM-RELATED"/>
    <property type="match status" value="1"/>
</dbReference>
<dbReference type="NCBIfam" id="TIGR00254">
    <property type="entry name" value="GGDEF"/>
    <property type="match status" value="1"/>
</dbReference>
<dbReference type="AlphaFoldDB" id="A0A419A198"/>